<feature type="region of interest" description="Disordered" evidence="1">
    <location>
        <begin position="161"/>
        <end position="222"/>
    </location>
</feature>
<dbReference type="EMBL" id="CAJNJA010049908">
    <property type="protein sequence ID" value="CAE7839067.1"/>
    <property type="molecule type" value="Genomic_DNA"/>
</dbReference>
<dbReference type="AlphaFoldDB" id="A0A812ZW25"/>
<dbReference type="OrthoDB" id="407206at2759"/>
<gene>
    <name evidence="2" type="ORF">SNEC2469_LOCUS25352</name>
</gene>
<reference evidence="2" key="1">
    <citation type="submission" date="2021-02" db="EMBL/GenBank/DDBJ databases">
        <authorList>
            <person name="Dougan E. K."/>
            <person name="Rhodes N."/>
            <person name="Thang M."/>
            <person name="Chan C."/>
        </authorList>
    </citation>
    <scope>NUCLEOTIDE SEQUENCE</scope>
</reference>
<dbReference type="Proteomes" id="UP000601435">
    <property type="component" value="Unassembled WGS sequence"/>
</dbReference>
<protein>
    <submittedName>
        <fullName evidence="2">Uncharacterized protein</fullName>
    </submittedName>
</protein>
<proteinExistence type="predicted"/>
<evidence type="ECO:0000313" key="3">
    <source>
        <dbReference type="Proteomes" id="UP000601435"/>
    </source>
</evidence>
<organism evidence="2 3">
    <name type="scientific">Symbiodinium necroappetens</name>
    <dbReference type="NCBI Taxonomy" id="1628268"/>
    <lineage>
        <taxon>Eukaryota</taxon>
        <taxon>Sar</taxon>
        <taxon>Alveolata</taxon>
        <taxon>Dinophyceae</taxon>
        <taxon>Suessiales</taxon>
        <taxon>Symbiodiniaceae</taxon>
        <taxon>Symbiodinium</taxon>
    </lineage>
</organism>
<evidence type="ECO:0000313" key="2">
    <source>
        <dbReference type="EMBL" id="CAE7839067.1"/>
    </source>
</evidence>
<name>A0A812ZW25_9DINO</name>
<keyword evidence="3" id="KW-1185">Reference proteome</keyword>
<accession>A0A812ZW25</accession>
<comment type="caution">
    <text evidence="2">The sequence shown here is derived from an EMBL/GenBank/DDBJ whole genome shotgun (WGS) entry which is preliminary data.</text>
</comment>
<sequence>MAAGSAARIRLVPVKLEPSITSAAELPPKTALAVHALQVVQEADERVKLSQEALREAAVRNTSGTLELRMQAHSMALEAQRAANTHLQECLVLDEASKEEPSEDASDHCLDALVDVPDWKLQPCPDHFIPAPRKSCKAEVSASKPLPHAGWVRRAHRKPRLKSFTSTQQNIRKKKPFTQGSDSPATRRSLADGVIPAQRKTELPSSWRGSAGGRLADRFPLGLPPTCKPELPEVSTTWRPGPGDDKFSHEEVADMERPTKYRKSSYGRVEQERLTAQQVEILRKAQTCCDWDPSRYSPERVMSKWGHLLQFLLPEDLCFCHSQISWQFRSPPHCGQPLSRLLEDLLSEKVVPLDITPLVGVEDEGKIWVVCGNRRLYVLRQYSQKVRHANGEVFIPIYVHKKSSSDPLPASLFAKYVEASSTRTGGGWPSFFSNRGPWDCKKTDHNASWRT</sequence>
<evidence type="ECO:0000256" key="1">
    <source>
        <dbReference type="SAM" id="MobiDB-lite"/>
    </source>
</evidence>